<name>A0A9P1N9E1_9PELO</name>
<protein>
    <submittedName>
        <fullName evidence="1">Uncharacterized protein</fullName>
    </submittedName>
</protein>
<dbReference type="AlphaFoldDB" id="A0A9P1N9E1"/>
<reference evidence="1" key="1">
    <citation type="submission" date="2022-11" db="EMBL/GenBank/DDBJ databases">
        <authorList>
            <person name="Kikuchi T."/>
        </authorList>
    </citation>
    <scope>NUCLEOTIDE SEQUENCE</scope>
    <source>
        <strain evidence="1">PS1010</strain>
    </source>
</reference>
<dbReference type="EMBL" id="CANHGI010000006">
    <property type="protein sequence ID" value="CAI5456024.1"/>
    <property type="molecule type" value="Genomic_DNA"/>
</dbReference>
<gene>
    <name evidence="1" type="ORF">CAMP_LOCUS18661</name>
</gene>
<proteinExistence type="predicted"/>
<keyword evidence="2" id="KW-1185">Reference proteome</keyword>
<sequence length="74" mass="8418">MNPLHRSSYRGPTNRSCRITFSQSNQRARLKPNNKKCVTLNLHVQNFVTPGAPGQPESISTSITTEREFGLWNF</sequence>
<dbReference type="Proteomes" id="UP001152747">
    <property type="component" value="Unassembled WGS sequence"/>
</dbReference>
<comment type="caution">
    <text evidence="1">The sequence shown here is derived from an EMBL/GenBank/DDBJ whole genome shotgun (WGS) entry which is preliminary data.</text>
</comment>
<organism evidence="1 2">
    <name type="scientific">Caenorhabditis angaria</name>
    <dbReference type="NCBI Taxonomy" id="860376"/>
    <lineage>
        <taxon>Eukaryota</taxon>
        <taxon>Metazoa</taxon>
        <taxon>Ecdysozoa</taxon>
        <taxon>Nematoda</taxon>
        <taxon>Chromadorea</taxon>
        <taxon>Rhabditida</taxon>
        <taxon>Rhabditina</taxon>
        <taxon>Rhabditomorpha</taxon>
        <taxon>Rhabditoidea</taxon>
        <taxon>Rhabditidae</taxon>
        <taxon>Peloderinae</taxon>
        <taxon>Caenorhabditis</taxon>
    </lineage>
</organism>
<evidence type="ECO:0000313" key="1">
    <source>
        <dbReference type="EMBL" id="CAI5456024.1"/>
    </source>
</evidence>
<accession>A0A9P1N9E1</accession>
<evidence type="ECO:0000313" key="2">
    <source>
        <dbReference type="Proteomes" id="UP001152747"/>
    </source>
</evidence>